<dbReference type="InterPro" id="IPR032374">
    <property type="entry name" value="SGTA_dimer"/>
</dbReference>
<feature type="compositionally biased region" description="Basic and acidic residues" evidence="5">
    <location>
        <begin position="349"/>
        <end position="365"/>
    </location>
</feature>
<dbReference type="AlphaFoldDB" id="A0AAV2B772"/>
<evidence type="ECO:0000256" key="3">
    <source>
        <dbReference type="ARBA" id="ARBA00022803"/>
    </source>
</evidence>
<evidence type="ECO:0000313" key="8">
    <source>
        <dbReference type="Proteomes" id="UP001497382"/>
    </source>
</evidence>
<dbReference type="SMART" id="SM00028">
    <property type="entry name" value="TPR"/>
    <property type="match status" value="3"/>
</dbReference>
<feature type="compositionally biased region" description="Polar residues" evidence="5">
    <location>
        <begin position="338"/>
        <end position="348"/>
    </location>
</feature>
<dbReference type="GO" id="GO:0016020">
    <property type="term" value="C:membrane"/>
    <property type="evidence" value="ECO:0007669"/>
    <property type="project" value="TreeGrafter"/>
</dbReference>
<dbReference type="Gene3D" id="1.20.5.420">
    <property type="entry name" value="Immunoglobulin FC, subunit C"/>
    <property type="match status" value="1"/>
</dbReference>
<comment type="similarity">
    <text evidence="1">Belongs to the SGT family.</text>
</comment>
<feature type="compositionally biased region" description="Basic and acidic residues" evidence="5">
    <location>
        <begin position="397"/>
        <end position="414"/>
    </location>
</feature>
<dbReference type="Pfam" id="PF00515">
    <property type="entry name" value="TPR_1"/>
    <property type="match status" value="1"/>
</dbReference>
<dbReference type="InterPro" id="IPR047150">
    <property type="entry name" value="SGT"/>
</dbReference>
<keyword evidence="2" id="KW-0677">Repeat</keyword>
<feature type="region of interest" description="Disordered" evidence="5">
    <location>
        <begin position="504"/>
        <end position="600"/>
    </location>
</feature>
<reference evidence="7 8" key="1">
    <citation type="submission" date="2024-04" db="EMBL/GenBank/DDBJ databases">
        <authorList>
            <person name="Rising A."/>
            <person name="Reimegard J."/>
            <person name="Sonavane S."/>
            <person name="Akerstrom W."/>
            <person name="Nylinder S."/>
            <person name="Hedman E."/>
            <person name="Kallberg Y."/>
        </authorList>
    </citation>
    <scope>NUCLEOTIDE SEQUENCE [LARGE SCALE GENOMIC DNA]</scope>
</reference>
<dbReference type="PANTHER" id="PTHR45831:SF2">
    <property type="entry name" value="LD24721P"/>
    <property type="match status" value="1"/>
</dbReference>
<comment type="caution">
    <text evidence="7">The sequence shown here is derived from an EMBL/GenBank/DDBJ whole genome shotgun (WGS) entry which is preliminary data.</text>
</comment>
<feature type="region of interest" description="Disordered" evidence="5">
    <location>
        <begin position="333"/>
        <end position="481"/>
    </location>
</feature>
<feature type="compositionally biased region" description="Gly residues" evidence="5">
    <location>
        <begin position="221"/>
        <end position="230"/>
    </location>
</feature>
<feature type="domain" description="SGTA homodimerisation" evidence="6">
    <location>
        <begin position="7"/>
        <end position="56"/>
    </location>
</feature>
<dbReference type="PROSITE" id="PS50005">
    <property type="entry name" value="TPR"/>
    <property type="match status" value="1"/>
</dbReference>
<evidence type="ECO:0000256" key="2">
    <source>
        <dbReference type="ARBA" id="ARBA00022737"/>
    </source>
</evidence>
<dbReference type="GO" id="GO:0072380">
    <property type="term" value="C:TRC complex"/>
    <property type="evidence" value="ECO:0007669"/>
    <property type="project" value="TreeGrafter"/>
</dbReference>
<dbReference type="SUPFAM" id="SSF48452">
    <property type="entry name" value="TPR-like"/>
    <property type="match status" value="1"/>
</dbReference>
<evidence type="ECO:0000256" key="1">
    <source>
        <dbReference type="ARBA" id="ARBA00008175"/>
    </source>
</evidence>
<dbReference type="Pfam" id="PF13181">
    <property type="entry name" value="TPR_8"/>
    <property type="match status" value="1"/>
</dbReference>
<feature type="region of interest" description="Disordered" evidence="5">
    <location>
        <begin position="221"/>
        <end position="296"/>
    </location>
</feature>
<name>A0AAV2B772_9ARAC</name>
<organism evidence="7 8">
    <name type="scientific">Larinioides sclopetarius</name>
    <dbReference type="NCBI Taxonomy" id="280406"/>
    <lineage>
        <taxon>Eukaryota</taxon>
        <taxon>Metazoa</taxon>
        <taxon>Ecdysozoa</taxon>
        <taxon>Arthropoda</taxon>
        <taxon>Chelicerata</taxon>
        <taxon>Arachnida</taxon>
        <taxon>Araneae</taxon>
        <taxon>Araneomorphae</taxon>
        <taxon>Entelegynae</taxon>
        <taxon>Araneoidea</taxon>
        <taxon>Araneidae</taxon>
        <taxon>Larinioides</taxon>
    </lineage>
</organism>
<dbReference type="InterPro" id="IPR011990">
    <property type="entry name" value="TPR-like_helical_dom_sf"/>
</dbReference>
<dbReference type="InterPro" id="IPR019734">
    <property type="entry name" value="TPR_rpt"/>
</dbReference>
<evidence type="ECO:0000313" key="7">
    <source>
        <dbReference type="EMBL" id="CAL1292105.1"/>
    </source>
</evidence>
<dbReference type="Proteomes" id="UP001497382">
    <property type="component" value="Unassembled WGS sequence"/>
</dbReference>
<feature type="repeat" description="TPR" evidence="4">
    <location>
        <begin position="147"/>
        <end position="180"/>
    </location>
</feature>
<feature type="compositionally biased region" description="Polar residues" evidence="5">
    <location>
        <begin position="435"/>
        <end position="458"/>
    </location>
</feature>
<feature type="compositionally biased region" description="Basic and acidic residues" evidence="5">
    <location>
        <begin position="524"/>
        <end position="537"/>
    </location>
</feature>
<dbReference type="GO" id="GO:0060090">
    <property type="term" value="F:molecular adaptor activity"/>
    <property type="evidence" value="ECO:0007669"/>
    <property type="project" value="TreeGrafter"/>
</dbReference>
<feature type="compositionally biased region" description="Basic and acidic residues" evidence="5">
    <location>
        <begin position="504"/>
        <end position="516"/>
    </location>
</feature>
<protein>
    <recommendedName>
        <fullName evidence="6">SGTA homodimerisation domain-containing protein</fullName>
    </recommendedName>
</protein>
<dbReference type="GO" id="GO:0006620">
    <property type="term" value="P:post-translational protein targeting to endoplasmic reticulum membrane"/>
    <property type="evidence" value="ECO:0007669"/>
    <property type="project" value="TreeGrafter"/>
</dbReference>
<feature type="compositionally biased region" description="Low complexity" evidence="5">
    <location>
        <begin position="246"/>
        <end position="265"/>
    </location>
</feature>
<dbReference type="PANTHER" id="PTHR45831">
    <property type="entry name" value="LD24721P"/>
    <property type="match status" value="1"/>
</dbReference>
<evidence type="ECO:0000256" key="4">
    <source>
        <dbReference type="PROSITE-ProRule" id="PRU00339"/>
    </source>
</evidence>
<gene>
    <name evidence="7" type="ORF">LARSCL_LOCUS17471</name>
</gene>
<sequence>MSDPENTRRLVLAIIDFLQSQMTARNDLSIEDREGLEIAMECLILAYDIENTNYVQRRPLLDMFMQVANPVSIEDKQQAESHKISGNAKMLQELYNEAEQEYSRAIELDKWNAVYYCNRASARTKMEQYFEAISDCRQALLLNPDYAKAYARMGQAYALMNRPRRAARCYRQALELEPDNERYRNNLRVAEGQAAEQPNMGLENLINSIVSSLLLGGPQMPGGTGMGGAGPSFMIISDPHTEDQCTNQSSNETSDSSATDTNSANQNQNIEDNKKTDDKNEGNESSERRSQDEPLHLRVLFGIPVLSDEDNSSAESNSRRHQIMGQHNIIEERRKNGEQSLTHKNAQNEVEREKGNNKNADDKSPQAESSKMPENLPNEAKLKKEEVANANAVNKNPHQESSKEQEKSTTESKKNNIQSLTEGSQNNPFGKVDNSETYKNNQSMNKDLERQGNNTTLAKTEGKGQPGPLQSGYSFKTPEGYAKQTQQALGISMSDIAKFFRNITRSDQENVDEHNQPKQSSTENENRNEKNEDKYPEGHASTSPRNQFDKLILPQNKSSDEKEKERKVEKEASSSDSKQETNENSRKNNESKADEEENKN</sequence>
<keyword evidence="8" id="KW-1185">Reference proteome</keyword>
<dbReference type="EMBL" id="CAXIEN010000299">
    <property type="protein sequence ID" value="CAL1292105.1"/>
    <property type="molecule type" value="Genomic_DNA"/>
</dbReference>
<feature type="compositionally biased region" description="Basic and acidic residues" evidence="5">
    <location>
        <begin position="558"/>
        <end position="600"/>
    </location>
</feature>
<evidence type="ECO:0000259" key="6">
    <source>
        <dbReference type="Pfam" id="PF16546"/>
    </source>
</evidence>
<feature type="compositionally biased region" description="Polar residues" evidence="5">
    <location>
        <begin position="415"/>
        <end position="428"/>
    </location>
</feature>
<dbReference type="Gene3D" id="1.25.40.10">
    <property type="entry name" value="Tetratricopeptide repeat domain"/>
    <property type="match status" value="1"/>
</dbReference>
<evidence type="ECO:0000256" key="5">
    <source>
        <dbReference type="SAM" id="MobiDB-lite"/>
    </source>
</evidence>
<feature type="compositionally biased region" description="Basic and acidic residues" evidence="5">
    <location>
        <begin position="271"/>
        <end position="296"/>
    </location>
</feature>
<keyword evidence="3 4" id="KW-0802">TPR repeat</keyword>
<proteinExistence type="inferred from homology"/>
<accession>A0AAV2B772</accession>
<dbReference type="Pfam" id="PF16546">
    <property type="entry name" value="SGTA_dimer"/>
    <property type="match status" value="1"/>
</dbReference>
<dbReference type="PROSITE" id="PS50293">
    <property type="entry name" value="TPR_REGION"/>
    <property type="match status" value="1"/>
</dbReference>